<feature type="transmembrane region" description="Helical" evidence="5">
    <location>
        <begin position="268"/>
        <end position="291"/>
    </location>
</feature>
<evidence type="ECO:0000256" key="5">
    <source>
        <dbReference type="SAM" id="Phobius"/>
    </source>
</evidence>
<gene>
    <name evidence="7" type="ORF">WKR92_07985</name>
</gene>
<dbReference type="PANTHER" id="PTHR23501">
    <property type="entry name" value="MAJOR FACILITATOR SUPERFAMILY"/>
    <property type="match status" value="1"/>
</dbReference>
<reference evidence="7 8" key="1">
    <citation type="submission" date="2024-04" db="EMBL/GenBank/DDBJ databases">
        <title>Albibacterium profundi sp. nov., isolated from sediment of the Challenger Deep of Mariana Trench.</title>
        <authorList>
            <person name="Wang Y."/>
        </authorList>
    </citation>
    <scope>NUCLEOTIDE SEQUENCE [LARGE SCALE GENOMIC DNA]</scope>
    <source>
        <strain evidence="7 8">RHL897</strain>
    </source>
</reference>
<organism evidence="7 8">
    <name type="scientific">Albibacterium profundi</name>
    <dbReference type="NCBI Taxonomy" id="3134906"/>
    <lineage>
        <taxon>Bacteria</taxon>
        <taxon>Pseudomonadati</taxon>
        <taxon>Bacteroidota</taxon>
        <taxon>Sphingobacteriia</taxon>
        <taxon>Sphingobacteriales</taxon>
        <taxon>Sphingobacteriaceae</taxon>
        <taxon>Albibacterium</taxon>
    </lineage>
</organism>
<feature type="domain" description="Major facilitator superfamily (MFS) profile" evidence="6">
    <location>
        <begin position="17"/>
        <end position="462"/>
    </location>
</feature>
<dbReference type="Proteomes" id="UP001580928">
    <property type="component" value="Unassembled WGS sequence"/>
</dbReference>
<dbReference type="InterPro" id="IPR036259">
    <property type="entry name" value="MFS_trans_sf"/>
</dbReference>
<keyword evidence="2 5" id="KW-0812">Transmembrane</keyword>
<dbReference type="InterPro" id="IPR020846">
    <property type="entry name" value="MFS_dom"/>
</dbReference>
<keyword evidence="3 5" id="KW-1133">Transmembrane helix</keyword>
<dbReference type="Pfam" id="PF07690">
    <property type="entry name" value="MFS_1"/>
    <property type="match status" value="1"/>
</dbReference>
<feature type="transmembrane region" description="Helical" evidence="5">
    <location>
        <begin position="227"/>
        <end position="247"/>
    </location>
</feature>
<feature type="transmembrane region" description="Helical" evidence="5">
    <location>
        <begin position="407"/>
        <end position="426"/>
    </location>
</feature>
<keyword evidence="4 5" id="KW-0472">Membrane</keyword>
<comment type="subcellular location">
    <subcellularLocation>
        <location evidence="1">Membrane</location>
        <topology evidence="1">Multi-pass membrane protein</topology>
    </subcellularLocation>
</comment>
<feature type="transmembrane region" description="Helical" evidence="5">
    <location>
        <begin position="51"/>
        <end position="71"/>
    </location>
</feature>
<dbReference type="PANTHER" id="PTHR23501:SF154">
    <property type="entry name" value="MULTIDRUG-EFFLUX TRANSPORTER RV1634-RELATED"/>
    <property type="match status" value="1"/>
</dbReference>
<feature type="transmembrane region" description="Helical" evidence="5">
    <location>
        <begin position="114"/>
        <end position="132"/>
    </location>
</feature>
<feature type="transmembrane region" description="Helical" evidence="5">
    <location>
        <begin position="334"/>
        <end position="354"/>
    </location>
</feature>
<feature type="transmembrane region" description="Helical" evidence="5">
    <location>
        <begin position="360"/>
        <end position="387"/>
    </location>
</feature>
<sequence>MTDNSWSILFSKENRAKTGALAGGLGIHAINIYLVTTILPSVVDDIGGMEFYSWNSTLFVLTSILGSFLSVRLLNKFGPRKAFQYSIVVFILGTLACTFAPSMSMMLIGRTAQGFGGGLLMALSYSMVRVVFDKAVWPRAMALLSGIWGIAALSGPFIGGIFAQLNVWRMAFGAIVLFSIVLFFLITKIFPQRHEFAKANTKIPFLKLGMLSIAILCLSFGSLTPNLLYNILGLLLSLIFILIVVRLERNSVNRLLPHGAYSLRSTLGVVYSAMALLILCTNPEIYIPYFFQEIHQYPPLKAGYLTVIISLGWTAASIRYAGANRKHIYNIVRSGPICMLSGMLMLAFLLPSTFGENTLGFILTCAGLALTGIGIGLGWPHLLSLVLSSAKPGDEDQASTSITSIQLIATAFGTALAGIITNLAGINDPGGLEGAKSAAFWLFILFAISPLLCFVIISKRLKKSSIDS</sequence>
<evidence type="ECO:0000256" key="2">
    <source>
        <dbReference type="ARBA" id="ARBA00022692"/>
    </source>
</evidence>
<proteinExistence type="predicted"/>
<dbReference type="RefSeq" id="WP_375557304.1">
    <property type="nucleotide sequence ID" value="NZ_JBBVGT010000002.1"/>
</dbReference>
<dbReference type="PROSITE" id="PS50850">
    <property type="entry name" value="MFS"/>
    <property type="match status" value="1"/>
</dbReference>
<keyword evidence="8" id="KW-1185">Reference proteome</keyword>
<evidence type="ECO:0000313" key="7">
    <source>
        <dbReference type="EMBL" id="MFB5945771.1"/>
    </source>
</evidence>
<name>A0ABV5CE53_9SPHI</name>
<comment type="caution">
    <text evidence="7">The sequence shown here is derived from an EMBL/GenBank/DDBJ whole genome shotgun (WGS) entry which is preliminary data.</text>
</comment>
<dbReference type="Gene3D" id="1.20.1250.20">
    <property type="entry name" value="MFS general substrate transporter like domains"/>
    <property type="match status" value="1"/>
</dbReference>
<dbReference type="EMBL" id="JBBVGT010000002">
    <property type="protein sequence ID" value="MFB5945771.1"/>
    <property type="molecule type" value="Genomic_DNA"/>
</dbReference>
<evidence type="ECO:0000313" key="8">
    <source>
        <dbReference type="Proteomes" id="UP001580928"/>
    </source>
</evidence>
<accession>A0ABV5CE53</accession>
<feature type="transmembrane region" description="Helical" evidence="5">
    <location>
        <begin position="144"/>
        <end position="165"/>
    </location>
</feature>
<dbReference type="SUPFAM" id="SSF103473">
    <property type="entry name" value="MFS general substrate transporter"/>
    <property type="match status" value="1"/>
</dbReference>
<evidence type="ECO:0000256" key="4">
    <source>
        <dbReference type="ARBA" id="ARBA00023136"/>
    </source>
</evidence>
<evidence type="ECO:0000256" key="3">
    <source>
        <dbReference type="ARBA" id="ARBA00022989"/>
    </source>
</evidence>
<feature type="transmembrane region" description="Helical" evidence="5">
    <location>
        <begin position="303"/>
        <end position="322"/>
    </location>
</feature>
<evidence type="ECO:0000256" key="1">
    <source>
        <dbReference type="ARBA" id="ARBA00004141"/>
    </source>
</evidence>
<feature type="transmembrane region" description="Helical" evidence="5">
    <location>
        <begin position="83"/>
        <end position="108"/>
    </location>
</feature>
<feature type="transmembrane region" description="Helical" evidence="5">
    <location>
        <begin position="171"/>
        <end position="191"/>
    </location>
</feature>
<dbReference type="InterPro" id="IPR011701">
    <property type="entry name" value="MFS"/>
</dbReference>
<protein>
    <submittedName>
        <fullName evidence="7">MFS transporter</fullName>
    </submittedName>
</protein>
<feature type="transmembrane region" description="Helical" evidence="5">
    <location>
        <begin position="438"/>
        <end position="457"/>
    </location>
</feature>
<feature type="transmembrane region" description="Helical" evidence="5">
    <location>
        <begin position="203"/>
        <end position="221"/>
    </location>
</feature>
<feature type="transmembrane region" description="Helical" evidence="5">
    <location>
        <begin position="20"/>
        <end position="39"/>
    </location>
</feature>
<evidence type="ECO:0000259" key="6">
    <source>
        <dbReference type="PROSITE" id="PS50850"/>
    </source>
</evidence>